<gene>
    <name evidence="2" type="ORF">IPF_3362</name>
</gene>
<sequence>MQSGKSYNRLTSRRRQMKNSKIKILPLVPSIISLTVSLLPGAITPANASSLNCGSGNNWISNCSSQIYNFFNTVIVSANFGFSPNNLPDFTAILQGNTQILLGNPVDAIIGDPLLGNVGSVDGIADVVQLEVFHNISSGTTPFVPLITALAGDGVPDLVPTPPGSTLPYVSLYSAGAISQRNDNPSLGDSFLKFFLEIQGTPEGTIRTRDPVTLNVSSPLTGFPPEGAGSQLEFFSSAITPLFTPGPDGVFWTGDEVEVARIVPDANNRAVTLSLTPIPEPSNTLSCLLLGLGLFGVSCLQRLGKNFQ</sequence>
<organism evidence="2">
    <name type="scientific">Microcystis aeruginosa (strain PCC 7806)</name>
    <dbReference type="NCBI Taxonomy" id="267872"/>
    <lineage>
        <taxon>Bacteria</taxon>
        <taxon>Bacillati</taxon>
        <taxon>Cyanobacteriota</taxon>
        <taxon>Cyanophyceae</taxon>
        <taxon>Oscillatoriophycideae</taxon>
        <taxon>Chroococcales</taxon>
        <taxon>Microcystaceae</taxon>
        <taxon>Microcystis</taxon>
    </lineage>
</organism>
<dbReference type="InterPro" id="IPR010916">
    <property type="entry name" value="TonB_box_CS"/>
</dbReference>
<reference evidence="2" key="1">
    <citation type="submission" date="2007-08" db="EMBL/GenBank/DDBJ databases">
        <authorList>
            <person name="Frangeul L."/>
        </authorList>
    </citation>
    <scope>NUCLEOTIDE SEQUENCE</scope>
    <source>
        <strain evidence="2">PCC 7806</strain>
    </source>
</reference>
<dbReference type="AlphaFoldDB" id="A8YHH4"/>
<proteinExistence type="predicted"/>
<keyword evidence="1" id="KW-0732">Signal</keyword>
<evidence type="ECO:0000313" key="2">
    <source>
        <dbReference type="EMBL" id="CAO88207.1"/>
    </source>
</evidence>
<dbReference type="EMBL" id="AM778943">
    <property type="protein sequence ID" value="CAO88207.1"/>
    <property type="molecule type" value="Genomic_DNA"/>
</dbReference>
<evidence type="ECO:0000256" key="1">
    <source>
        <dbReference type="SAM" id="SignalP"/>
    </source>
</evidence>
<accession>A8YHH4</accession>
<feature type="chain" id="PRO_5002731466" evidence="1">
    <location>
        <begin position="49"/>
        <end position="308"/>
    </location>
</feature>
<protein>
    <submittedName>
        <fullName evidence="2">Similarity. Hypothetical start</fullName>
    </submittedName>
</protein>
<dbReference type="PROSITE" id="PS00430">
    <property type="entry name" value="TONB_DEPENDENT_REC_1"/>
    <property type="match status" value="1"/>
</dbReference>
<feature type="signal peptide" evidence="1">
    <location>
        <begin position="1"/>
        <end position="48"/>
    </location>
</feature>
<name>A8YHH4_MICA7</name>